<comment type="similarity">
    <text evidence="2">Belongs to the ABC-4 integral membrane protein family. LolC/E subfamily.</text>
</comment>
<accession>A0ABQ1W4F4</accession>
<keyword evidence="4 7" id="KW-0812">Transmembrane</keyword>
<feature type="transmembrane region" description="Helical" evidence="7">
    <location>
        <begin position="338"/>
        <end position="360"/>
    </location>
</feature>
<feature type="transmembrane region" description="Helical" evidence="7">
    <location>
        <begin position="389"/>
        <end position="413"/>
    </location>
</feature>
<evidence type="ECO:0000256" key="1">
    <source>
        <dbReference type="ARBA" id="ARBA00004651"/>
    </source>
</evidence>
<evidence type="ECO:0000256" key="4">
    <source>
        <dbReference type="ARBA" id="ARBA00022692"/>
    </source>
</evidence>
<reference evidence="10" key="1">
    <citation type="journal article" date="2019" name="Int. J. Syst. Evol. Microbiol.">
        <title>The Global Catalogue of Microorganisms (GCM) 10K type strain sequencing project: providing services to taxonomists for standard genome sequencing and annotation.</title>
        <authorList>
            <consortium name="The Broad Institute Genomics Platform"/>
            <consortium name="The Broad Institute Genome Sequencing Center for Infectious Disease"/>
            <person name="Wu L."/>
            <person name="Ma J."/>
        </authorList>
    </citation>
    <scope>NUCLEOTIDE SEQUENCE [LARGE SCALE GENOMIC DNA]</scope>
    <source>
        <strain evidence="10">CGMCC 1.15420</strain>
    </source>
</reference>
<dbReference type="RefSeq" id="WP_188831497.1">
    <property type="nucleotide sequence ID" value="NZ_BMIW01000036.1"/>
</dbReference>
<protein>
    <recommendedName>
        <fullName evidence="8">ABC3 transporter permease C-terminal domain-containing protein</fullName>
    </recommendedName>
</protein>
<dbReference type="PANTHER" id="PTHR30489">
    <property type="entry name" value="LIPOPROTEIN-RELEASING SYSTEM TRANSMEMBRANE PROTEIN LOLE"/>
    <property type="match status" value="1"/>
</dbReference>
<evidence type="ECO:0000256" key="3">
    <source>
        <dbReference type="ARBA" id="ARBA00022475"/>
    </source>
</evidence>
<keyword evidence="10" id="KW-1185">Reference proteome</keyword>
<evidence type="ECO:0000313" key="9">
    <source>
        <dbReference type="EMBL" id="GGG13332.1"/>
    </source>
</evidence>
<organism evidence="9 10">
    <name type="scientific">Paenibacillus aceti</name>
    <dbReference type="NCBI Taxonomy" id="1820010"/>
    <lineage>
        <taxon>Bacteria</taxon>
        <taxon>Bacillati</taxon>
        <taxon>Bacillota</taxon>
        <taxon>Bacilli</taxon>
        <taxon>Bacillales</taxon>
        <taxon>Paenibacillaceae</taxon>
        <taxon>Paenibacillus</taxon>
    </lineage>
</organism>
<keyword evidence="6 7" id="KW-0472">Membrane</keyword>
<comment type="subcellular location">
    <subcellularLocation>
        <location evidence="1">Cell membrane</location>
        <topology evidence="1">Multi-pass membrane protein</topology>
    </subcellularLocation>
</comment>
<evidence type="ECO:0000259" key="8">
    <source>
        <dbReference type="Pfam" id="PF02687"/>
    </source>
</evidence>
<dbReference type="InterPro" id="IPR003838">
    <property type="entry name" value="ABC3_permease_C"/>
</dbReference>
<gene>
    <name evidence="9" type="ORF">GCM10010913_38880</name>
</gene>
<keyword evidence="5 7" id="KW-1133">Transmembrane helix</keyword>
<evidence type="ECO:0000256" key="5">
    <source>
        <dbReference type="ARBA" id="ARBA00022989"/>
    </source>
</evidence>
<dbReference type="InterPro" id="IPR051447">
    <property type="entry name" value="Lipoprotein-release_system"/>
</dbReference>
<evidence type="ECO:0000256" key="7">
    <source>
        <dbReference type="SAM" id="Phobius"/>
    </source>
</evidence>
<name>A0ABQ1W4F4_9BACL</name>
<feature type="transmembrane region" description="Helical" evidence="7">
    <location>
        <begin position="286"/>
        <end position="306"/>
    </location>
</feature>
<proteinExistence type="inferred from homology"/>
<evidence type="ECO:0000256" key="6">
    <source>
        <dbReference type="ARBA" id="ARBA00023136"/>
    </source>
</evidence>
<dbReference type="Proteomes" id="UP000608420">
    <property type="component" value="Unassembled WGS sequence"/>
</dbReference>
<evidence type="ECO:0000313" key="10">
    <source>
        <dbReference type="Proteomes" id="UP000608420"/>
    </source>
</evidence>
<evidence type="ECO:0000256" key="2">
    <source>
        <dbReference type="ARBA" id="ARBA00005236"/>
    </source>
</evidence>
<dbReference type="Pfam" id="PF02687">
    <property type="entry name" value="FtsX"/>
    <property type="match status" value="1"/>
</dbReference>
<keyword evidence="3" id="KW-1003">Cell membrane</keyword>
<dbReference type="PANTHER" id="PTHR30489:SF0">
    <property type="entry name" value="LIPOPROTEIN-RELEASING SYSTEM TRANSMEMBRANE PROTEIN LOLE"/>
    <property type="match status" value="1"/>
</dbReference>
<sequence length="441" mass="49442">MITKIAIRNIVANRRRSFLIGFVIFIAAFLLLIANAFVNGVGYQVNKAYSQLQAGDVIVGWERLRNMEKTDATRLLFLGDNSFEVKNETENRQAMENLQRFLVQNQQAIKSYYPTVRRNAELGVGDTGDAQFSVFGLTPELKDQLLTTKSISMQEGQLLSDSPRSIAVSQEKALIYDLKLGDKVNLNAVTPAGEIRVEEFMVGGIYNNGAGWDNWYGFTSDKDAREMFQYDKGYFDIVKIYLNDSSDSKEFAKQLNAALEDGALYAETGQSASLLYPTMSMALKGLFNLFIIFLIMVIAIGMRSAIRMNLYQRMQEFGTLRAIGYSRIQCYGIIFNEAFFLSVGALIAAFIPAFLLNMIFSAKGIYLGPGPMSYFGGEYLYPDMHIADVALALGALAIFSLIATMNPGLNLAYQSITDIMSKRQRPVKVMRTLYRNVFRRS</sequence>
<dbReference type="EMBL" id="BMIW01000036">
    <property type="protein sequence ID" value="GGG13332.1"/>
    <property type="molecule type" value="Genomic_DNA"/>
</dbReference>
<feature type="transmembrane region" description="Helical" evidence="7">
    <location>
        <begin position="18"/>
        <end position="38"/>
    </location>
</feature>
<feature type="domain" description="ABC3 transporter permease C-terminal" evidence="8">
    <location>
        <begin position="289"/>
        <end position="410"/>
    </location>
</feature>
<comment type="caution">
    <text evidence="9">The sequence shown here is derived from an EMBL/GenBank/DDBJ whole genome shotgun (WGS) entry which is preliminary data.</text>
</comment>